<name>A0A6A6WJ51_9PEZI</name>
<dbReference type="EMBL" id="ML996566">
    <property type="protein sequence ID" value="KAF2761767.1"/>
    <property type="molecule type" value="Genomic_DNA"/>
</dbReference>
<dbReference type="RefSeq" id="XP_033604218.1">
    <property type="nucleotide sequence ID" value="XM_033745183.1"/>
</dbReference>
<feature type="region of interest" description="Disordered" evidence="3">
    <location>
        <begin position="1"/>
        <end position="29"/>
    </location>
</feature>
<dbReference type="Pfam" id="PF05348">
    <property type="entry name" value="UMP1"/>
    <property type="match status" value="1"/>
</dbReference>
<dbReference type="GO" id="GO:0043248">
    <property type="term" value="P:proteasome assembly"/>
    <property type="evidence" value="ECO:0007669"/>
    <property type="project" value="InterPro"/>
</dbReference>
<dbReference type="GO" id="GO:0000502">
    <property type="term" value="C:proteasome complex"/>
    <property type="evidence" value="ECO:0007669"/>
    <property type="project" value="UniProtKB-KW"/>
</dbReference>
<dbReference type="Proteomes" id="UP000799437">
    <property type="component" value="Unassembled WGS sequence"/>
</dbReference>
<evidence type="ECO:0000256" key="3">
    <source>
        <dbReference type="SAM" id="MobiDB-lite"/>
    </source>
</evidence>
<organism evidence="4 5">
    <name type="scientific">Pseudovirgaria hyperparasitica</name>
    <dbReference type="NCBI Taxonomy" id="470096"/>
    <lineage>
        <taxon>Eukaryota</taxon>
        <taxon>Fungi</taxon>
        <taxon>Dikarya</taxon>
        <taxon>Ascomycota</taxon>
        <taxon>Pezizomycotina</taxon>
        <taxon>Dothideomycetes</taxon>
        <taxon>Dothideomycetes incertae sedis</taxon>
        <taxon>Acrospermales</taxon>
        <taxon>Acrospermaceae</taxon>
        <taxon>Pseudovirgaria</taxon>
    </lineage>
</organism>
<dbReference type="PANTHER" id="PTHR12828">
    <property type="entry name" value="PROTEASOME MATURATION PROTEIN UMP1"/>
    <property type="match status" value="1"/>
</dbReference>
<protein>
    <submittedName>
        <fullName evidence="4">Proteasome maturation factor UMP1</fullName>
    </submittedName>
</protein>
<evidence type="ECO:0000256" key="1">
    <source>
        <dbReference type="ARBA" id="ARBA00023186"/>
    </source>
</evidence>
<dbReference type="PANTHER" id="PTHR12828:SF3">
    <property type="entry name" value="PROTEASOME MATURATION PROTEIN"/>
    <property type="match status" value="1"/>
</dbReference>
<keyword evidence="1" id="KW-0143">Chaperone</keyword>
<dbReference type="AlphaFoldDB" id="A0A6A6WJ51"/>
<keyword evidence="5" id="KW-1185">Reference proteome</keyword>
<reference evidence="4" key="1">
    <citation type="journal article" date="2020" name="Stud. Mycol.">
        <title>101 Dothideomycetes genomes: a test case for predicting lifestyles and emergence of pathogens.</title>
        <authorList>
            <person name="Haridas S."/>
            <person name="Albert R."/>
            <person name="Binder M."/>
            <person name="Bloem J."/>
            <person name="Labutti K."/>
            <person name="Salamov A."/>
            <person name="Andreopoulos B."/>
            <person name="Baker S."/>
            <person name="Barry K."/>
            <person name="Bills G."/>
            <person name="Bluhm B."/>
            <person name="Cannon C."/>
            <person name="Castanera R."/>
            <person name="Culley D."/>
            <person name="Daum C."/>
            <person name="Ezra D."/>
            <person name="Gonzalez J."/>
            <person name="Henrissat B."/>
            <person name="Kuo A."/>
            <person name="Liang C."/>
            <person name="Lipzen A."/>
            <person name="Lutzoni F."/>
            <person name="Magnuson J."/>
            <person name="Mondo S."/>
            <person name="Nolan M."/>
            <person name="Ohm R."/>
            <person name="Pangilinan J."/>
            <person name="Park H.-J."/>
            <person name="Ramirez L."/>
            <person name="Alfaro M."/>
            <person name="Sun H."/>
            <person name="Tritt A."/>
            <person name="Yoshinaga Y."/>
            <person name="Zwiers L.-H."/>
            <person name="Turgeon B."/>
            <person name="Goodwin S."/>
            <person name="Spatafora J."/>
            <person name="Crous P."/>
            <person name="Grigoriev I."/>
        </authorList>
    </citation>
    <scope>NUCLEOTIDE SEQUENCE</scope>
    <source>
        <strain evidence="4">CBS 121739</strain>
    </source>
</reference>
<proteinExistence type="inferred from homology"/>
<sequence length="155" mass="16901">MSLRIAPAAAHPSQTNPHNSAPSAPGVHDTLRANLGLTAAINPSSSQDHLQPLQSSHPLEARLTAWRATQDNLKMQMLRRQYGIAEPVRRGMEMKIVQAGEWRPAALGASAGVHSDILAGRDAEVGWEDVFTTGAEMRDGPDFHTEMEHKLKMHS</sequence>
<comment type="similarity">
    <text evidence="2">Belongs to the POMP/UMP1 family.</text>
</comment>
<feature type="compositionally biased region" description="Polar residues" evidence="3">
    <location>
        <begin position="12"/>
        <end position="22"/>
    </location>
</feature>
<dbReference type="GeneID" id="54486237"/>
<evidence type="ECO:0000256" key="2">
    <source>
        <dbReference type="ARBA" id="ARBA00043974"/>
    </source>
</evidence>
<evidence type="ECO:0000313" key="5">
    <source>
        <dbReference type="Proteomes" id="UP000799437"/>
    </source>
</evidence>
<dbReference type="GO" id="GO:0005737">
    <property type="term" value="C:cytoplasm"/>
    <property type="evidence" value="ECO:0007669"/>
    <property type="project" value="TreeGrafter"/>
</dbReference>
<gene>
    <name evidence="4" type="ORF">EJ05DRAFT_482605</name>
</gene>
<evidence type="ECO:0000313" key="4">
    <source>
        <dbReference type="EMBL" id="KAF2761767.1"/>
    </source>
</evidence>
<dbReference type="OrthoDB" id="15001at2759"/>
<dbReference type="GO" id="GO:0005634">
    <property type="term" value="C:nucleus"/>
    <property type="evidence" value="ECO:0007669"/>
    <property type="project" value="TreeGrafter"/>
</dbReference>
<accession>A0A6A6WJ51</accession>
<dbReference type="InterPro" id="IPR008012">
    <property type="entry name" value="Ump1"/>
</dbReference>
<keyword evidence="4" id="KW-0647">Proteasome</keyword>